<dbReference type="InterPro" id="IPR010935">
    <property type="entry name" value="SMC_hinge"/>
</dbReference>
<dbReference type="GO" id="GO:0007062">
    <property type="term" value="P:sister chromatid cohesion"/>
    <property type="evidence" value="ECO:0007669"/>
    <property type="project" value="TreeGrafter"/>
</dbReference>
<dbReference type="Pfam" id="PF06470">
    <property type="entry name" value="SMC_hinge"/>
    <property type="match status" value="1"/>
</dbReference>
<feature type="non-terminal residue" evidence="7">
    <location>
        <position position="431"/>
    </location>
</feature>
<sequence>EELKKFYSMKYGRLIDHCEPVHRKYQLAITKVMGKSMDAIVVDCAKTARECIQFMKEQRIQSETFYPLDFIDAPTLDERLREIRDPKSKMLIDVIKFNPPQIKKALLFAVGNCLVCESDEDARNLAFGGSKRHKVVSLDGTLFQKSGLISGGSFELRQKAKRWDEKQMESLRRRKDHLTEQLKEQIKIKRKEPELGDLRANLKGLEYRLKYSKQNQDKAERDQILKLEKELEQTKRENVGHDPKIKDITDRIQQRSIEIKNIKQDSNKIEDQVFKDFCQEIGVDNIRIYEERELAGQQETVRERMAFKEKETRLKTQLDFEKSRDTLKSYNKWEKDLKENEKELVKLKKEEDSLQESISEIEKQIESKKSQIEGIKSQASDHEAEINELKKKLFSHNKEVNDFRKKINSIEAKIMDKKLERHAILKNSKLD</sequence>
<dbReference type="Gene3D" id="1.20.1060.20">
    <property type="match status" value="1"/>
</dbReference>
<dbReference type="Gene3D" id="1.20.5.340">
    <property type="match status" value="1"/>
</dbReference>
<dbReference type="PANTHER" id="PTHR18937">
    <property type="entry name" value="STRUCTURAL MAINTENANCE OF CHROMOSOMES SMC FAMILY MEMBER"/>
    <property type="match status" value="1"/>
</dbReference>
<feature type="non-terminal residue" evidence="7">
    <location>
        <position position="1"/>
    </location>
</feature>
<proteinExistence type="predicted"/>
<evidence type="ECO:0000256" key="5">
    <source>
        <dbReference type="SAM" id="Coils"/>
    </source>
</evidence>
<dbReference type="AlphaFoldDB" id="M4SJA8"/>
<dbReference type="SMART" id="SM00968">
    <property type="entry name" value="SMC_hinge"/>
    <property type="match status" value="1"/>
</dbReference>
<dbReference type="GO" id="GO:0008278">
    <property type="term" value="C:cohesin complex"/>
    <property type="evidence" value="ECO:0007669"/>
    <property type="project" value="TreeGrafter"/>
</dbReference>
<keyword evidence="4" id="KW-0131">Cell cycle</keyword>
<dbReference type="GO" id="GO:0003677">
    <property type="term" value="F:DNA binding"/>
    <property type="evidence" value="ECO:0007669"/>
    <property type="project" value="TreeGrafter"/>
</dbReference>
<dbReference type="EMBL" id="JX156294">
    <property type="protein sequence ID" value="AGH55951.1"/>
    <property type="molecule type" value="Genomic_DNA"/>
</dbReference>
<name>M4SJA8_9BILA</name>
<dbReference type="PANTHER" id="PTHR18937:SF12">
    <property type="entry name" value="STRUCTURAL MAINTENANCE OF CHROMOSOMES PROTEIN"/>
    <property type="match status" value="1"/>
</dbReference>
<dbReference type="InterPro" id="IPR036277">
    <property type="entry name" value="SMC_hinge_sf"/>
</dbReference>
<keyword evidence="5" id="KW-0175">Coiled coil</keyword>
<gene>
    <name evidence="7" type="primary">SMC1</name>
</gene>
<feature type="domain" description="SMC hinge" evidence="6">
    <location>
        <begin position="8"/>
        <end position="126"/>
    </location>
</feature>
<keyword evidence="2" id="KW-0498">Mitosis</keyword>
<keyword evidence="1" id="KW-0132">Cell division</keyword>
<evidence type="ECO:0000256" key="2">
    <source>
        <dbReference type="ARBA" id="ARBA00022776"/>
    </source>
</evidence>
<dbReference type="SUPFAM" id="SSF75553">
    <property type="entry name" value="Smc hinge domain"/>
    <property type="match status" value="1"/>
</dbReference>
<organism evidence="7">
    <name type="scientific">Brachionus manjavacas</name>
    <dbReference type="NCBI Taxonomy" id="667381"/>
    <lineage>
        <taxon>Eukaryota</taxon>
        <taxon>Metazoa</taxon>
        <taxon>Spiralia</taxon>
        <taxon>Gnathifera</taxon>
        <taxon>Rotifera</taxon>
        <taxon>Eurotatoria</taxon>
        <taxon>Monogononta</taxon>
        <taxon>Pseudotrocha</taxon>
        <taxon>Ploima</taxon>
        <taxon>Brachionidae</taxon>
        <taxon>Brachionus</taxon>
    </lineage>
</organism>
<dbReference type="GO" id="GO:0005524">
    <property type="term" value="F:ATP binding"/>
    <property type="evidence" value="ECO:0007669"/>
    <property type="project" value="InterPro"/>
</dbReference>
<dbReference type="GO" id="GO:0005634">
    <property type="term" value="C:nucleus"/>
    <property type="evidence" value="ECO:0007669"/>
    <property type="project" value="TreeGrafter"/>
</dbReference>
<dbReference type="GO" id="GO:0051301">
    <property type="term" value="P:cell division"/>
    <property type="evidence" value="ECO:0007669"/>
    <property type="project" value="UniProtKB-KW"/>
</dbReference>
<reference evidence="7" key="1">
    <citation type="journal article" date="2013" name="J. Hered.">
        <title>Inventory and phylogenetic analysis of meiotic genes in monogonont rotifers.</title>
        <authorList>
            <person name="Hanson S.J."/>
            <person name="Schurko A.M."/>
            <person name="Hecox-Lea B."/>
            <person name="Mark Welch D.B."/>
            <person name="Stelzer C.P."/>
            <person name="Logsdon J.M.Jr."/>
        </authorList>
    </citation>
    <scope>NUCLEOTIDE SEQUENCE</scope>
</reference>
<feature type="coiled-coil region" evidence="5">
    <location>
        <begin position="330"/>
        <end position="420"/>
    </location>
</feature>
<evidence type="ECO:0000256" key="1">
    <source>
        <dbReference type="ARBA" id="ARBA00022618"/>
    </source>
</evidence>
<protein>
    <submittedName>
        <fullName evidence="7">SMC1</fullName>
    </submittedName>
</protein>
<evidence type="ECO:0000259" key="6">
    <source>
        <dbReference type="SMART" id="SM00968"/>
    </source>
</evidence>
<evidence type="ECO:0000256" key="4">
    <source>
        <dbReference type="ARBA" id="ARBA00023306"/>
    </source>
</evidence>
<keyword evidence="3" id="KW-0539">Nucleus</keyword>
<evidence type="ECO:0000313" key="7">
    <source>
        <dbReference type="EMBL" id="AGH55951.1"/>
    </source>
</evidence>
<evidence type="ECO:0000256" key="3">
    <source>
        <dbReference type="ARBA" id="ARBA00023242"/>
    </source>
</evidence>
<accession>M4SJA8</accession>